<dbReference type="AlphaFoldDB" id="A0A0F9IT23"/>
<dbReference type="EMBL" id="LAZR01013198">
    <property type="protein sequence ID" value="KKM23099.1"/>
    <property type="molecule type" value="Genomic_DNA"/>
</dbReference>
<proteinExistence type="predicted"/>
<gene>
    <name evidence="1" type="ORF">LCGC14_1618570</name>
</gene>
<protein>
    <submittedName>
        <fullName evidence="1">Uncharacterized protein</fullName>
    </submittedName>
</protein>
<organism evidence="1">
    <name type="scientific">marine sediment metagenome</name>
    <dbReference type="NCBI Taxonomy" id="412755"/>
    <lineage>
        <taxon>unclassified sequences</taxon>
        <taxon>metagenomes</taxon>
        <taxon>ecological metagenomes</taxon>
    </lineage>
</organism>
<reference evidence="1" key="1">
    <citation type="journal article" date="2015" name="Nature">
        <title>Complex archaea that bridge the gap between prokaryotes and eukaryotes.</title>
        <authorList>
            <person name="Spang A."/>
            <person name="Saw J.H."/>
            <person name="Jorgensen S.L."/>
            <person name="Zaremba-Niedzwiedzka K."/>
            <person name="Martijn J."/>
            <person name="Lind A.E."/>
            <person name="van Eijk R."/>
            <person name="Schleper C."/>
            <person name="Guy L."/>
            <person name="Ettema T.J."/>
        </authorList>
    </citation>
    <scope>NUCLEOTIDE SEQUENCE</scope>
</reference>
<name>A0A0F9IT23_9ZZZZ</name>
<accession>A0A0F9IT23</accession>
<evidence type="ECO:0000313" key="1">
    <source>
        <dbReference type="EMBL" id="KKM23099.1"/>
    </source>
</evidence>
<sequence>MMEEAEAKENLPEWLSASTIQSAFRPPFQNPKYETLIREAYELLGHDKYSKIYNRWLREYRGF</sequence>
<comment type="caution">
    <text evidence="1">The sequence shown here is derived from an EMBL/GenBank/DDBJ whole genome shotgun (WGS) entry which is preliminary data.</text>
</comment>